<keyword evidence="1" id="KW-0812">Transmembrane</keyword>
<feature type="transmembrane region" description="Helical" evidence="1">
    <location>
        <begin position="6"/>
        <end position="28"/>
    </location>
</feature>
<accession>A0AAW1U7I9</accession>
<dbReference type="PANTHER" id="PTHR36694:SF10">
    <property type="entry name" value="MARVEL DOMAIN-CONTAINING PROTEIN"/>
    <property type="match status" value="1"/>
</dbReference>
<dbReference type="EMBL" id="JARQZJ010000037">
    <property type="protein sequence ID" value="KAK9876624.1"/>
    <property type="molecule type" value="Genomic_DNA"/>
</dbReference>
<evidence type="ECO:0000313" key="2">
    <source>
        <dbReference type="EMBL" id="KAK9876624.1"/>
    </source>
</evidence>
<feature type="transmembrane region" description="Helical" evidence="1">
    <location>
        <begin position="49"/>
        <end position="73"/>
    </location>
</feature>
<dbReference type="PANTHER" id="PTHR36694">
    <property type="entry name" value="PASIFLORA 1, ISOFORM A-RELATED"/>
    <property type="match status" value="1"/>
</dbReference>
<organism evidence="2 3">
    <name type="scientific">Henosepilachna vigintioctopunctata</name>
    <dbReference type="NCBI Taxonomy" id="420089"/>
    <lineage>
        <taxon>Eukaryota</taxon>
        <taxon>Metazoa</taxon>
        <taxon>Ecdysozoa</taxon>
        <taxon>Arthropoda</taxon>
        <taxon>Hexapoda</taxon>
        <taxon>Insecta</taxon>
        <taxon>Pterygota</taxon>
        <taxon>Neoptera</taxon>
        <taxon>Endopterygota</taxon>
        <taxon>Coleoptera</taxon>
        <taxon>Polyphaga</taxon>
        <taxon>Cucujiformia</taxon>
        <taxon>Coccinelloidea</taxon>
        <taxon>Coccinellidae</taxon>
        <taxon>Epilachninae</taxon>
        <taxon>Epilachnini</taxon>
        <taxon>Henosepilachna</taxon>
    </lineage>
</organism>
<feature type="transmembrane region" description="Helical" evidence="1">
    <location>
        <begin position="93"/>
        <end position="116"/>
    </location>
</feature>
<reference evidence="2 3" key="1">
    <citation type="submission" date="2023-03" db="EMBL/GenBank/DDBJ databases">
        <title>Genome insight into feeding habits of ladybird beetles.</title>
        <authorList>
            <person name="Li H.-S."/>
            <person name="Huang Y.-H."/>
            <person name="Pang H."/>
        </authorList>
    </citation>
    <scope>NUCLEOTIDE SEQUENCE [LARGE SCALE GENOMIC DNA]</scope>
    <source>
        <strain evidence="2">SYSU_2023b</strain>
        <tissue evidence="2">Whole body</tissue>
    </source>
</reference>
<evidence type="ECO:0000313" key="3">
    <source>
        <dbReference type="Proteomes" id="UP001431783"/>
    </source>
</evidence>
<name>A0AAW1U7I9_9CUCU</name>
<keyword evidence="1" id="KW-1133">Transmembrane helix</keyword>
<dbReference type="Proteomes" id="UP001431783">
    <property type="component" value="Unassembled WGS sequence"/>
</dbReference>
<dbReference type="AlphaFoldDB" id="A0AAW1U7I9"/>
<keyword evidence="3" id="KW-1185">Reference proteome</keyword>
<keyword evidence="1" id="KW-0472">Membrane</keyword>
<evidence type="ECO:0000256" key="1">
    <source>
        <dbReference type="SAM" id="Phobius"/>
    </source>
</evidence>
<protein>
    <submittedName>
        <fullName evidence="2">Uncharacterized protein</fullName>
    </submittedName>
</protein>
<proteinExistence type="predicted"/>
<gene>
    <name evidence="2" type="ORF">WA026_014002</name>
</gene>
<sequence>MINPKYAAVSAAIYTLNISIFVVLLYSWRISLNIKKYSTLEDVYYGVQFAYFAIIGTQLFMICLSVLLLIGIYKVNHQQWSVPMRFLEDHHPFLSLPGLIVLLSLHYLLSFPRISYRIHSLQKKPMSLFLFSL</sequence>
<comment type="caution">
    <text evidence="2">The sequence shown here is derived from an EMBL/GenBank/DDBJ whole genome shotgun (WGS) entry which is preliminary data.</text>
</comment>